<dbReference type="AlphaFoldDB" id="A0A9R0JK53"/>
<dbReference type="GeneID" id="110777423"/>
<dbReference type="Pfam" id="PF13963">
    <property type="entry name" value="Transpos_assoc"/>
    <property type="match status" value="1"/>
</dbReference>
<gene>
    <name evidence="3" type="primary">LOC110777423</name>
</gene>
<dbReference type="Proteomes" id="UP000813463">
    <property type="component" value="Chromosome 5"/>
</dbReference>
<protein>
    <recommendedName>
        <fullName evidence="1">Transposase-associated domain-containing protein</fullName>
    </recommendedName>
</protein>
<proteinExistence type="predicted"/>
<name>A0A9R0JK53_SPIOL</name>
<dbReference type="PANTHER" id="PTHR10775:SF192">
    <property type="match status" value="1"/>
</dbReference>
<reference evidence="3" key="2">
    <citation type="submission" date="2025-08" db="UniProtKB">
        <authorList>
            <consortium name="RefSeq"/>
        </authorList>
    </citation>
    <scope>IDENTIFICATION</scope>
    <source>
        <tissue evidence="3">Leaf</tissue>
    </source>
</reference>
<evidence type="ECO:0000313" key="3">
    <source>
        <dbReference type="RefSeq" id="XP_021837716.2"/>
    </source>
</evidence>
<dbReference type="PANTHER" id="PTHR10775">
    <property type="entry name" value="OS08G0208400 PROTEIN"/>
    <property type="match status" value="1"/>
</dbReference>
<accession>A0A9R0JK53</accession>
<evidence type="ECO:0000259" key="1">
    <source>
        <dbReference type="Pfam" id="PF13963"/>
    </source>
</evidence>
<sequence length="312" mass="36494">MDKNWIDLPTGHREYIDGCMEFIEFSKQDLVEGKIRYPCKNCKVEKWFSVNEVERHILFKGFYKPYKDWIFHGKGDTFQRIFESDGGITSEGSLDYQSGFVGRDNMGGLLRSAFSINMPPNIPNLEAQEDDELIEEPVAYDTDVEYDYSTIEEDVTYKKFLEASEEKLYEGCINFSKLSFLLHLFHLKCMNHWSIESFNMLLKLILDAFPQILDFPSSYYYSKKMIKDLGLGYEKFDAFSNNCMWYWGEFLEKDKCHVCGTSRWTKTKDRGGVVSDQGTDTCKKGVPAKVMRYFPLIPRLKESTCHQKQQKI</sequence>
<evidence type="ECO:0000313" key="2">
    <source>
        <dbReference type="Proteomes" id="UP000813463"/>
    </source>
</evidence>
<keyword evidence="2" id="KW-1185">Reference proteome</keyword>
<organism evidence="2 3">
    <name type="scientific">Spinacia oleracea</name>
    <name type="common">Spinach</name>
    <dbReference type="NCBI Taxonomy" id="3562"/>
    <lineage>
        <taxon>Eukaryota</taxon>
        <taxon>Viridiplantae</taxon>
        <taxon>Streptophyta</taxon>
        <taxon>Embryophyta</taxon>
        <taxon>Tracheophyta</taxon>
        <taxon>Spermatophyta</taxon>
        <taxon>Magnoliopsida</taxon>
        <taxon>eudicotyledons</taxon>
        <taxon>Gunneridae</taxon>
        <taxon>Pentapetalae</taxon>
        <taxon>Caryophyllales</taxon>
        <taxon>Chenopodiaceae</taxon>
        <taxon>Chenopodioideae</taxon>
        <taxon>Anserineae</taxon>
        <taxon>Spinacia</taxon>
    </lineage>
</organism>
<dbReference type="InterPro" id="IPR029480">
    <property type="entry name" value="Transpos_assoc"/>
</dbReference>
<dbReference type="RefSeq" id="XP_021837716.2">
    <property type="nucleotide sequence ID" value="XM_021982024.2"/>
</dbReference>
<dbReference type="KEGG" id="soe:110777423"/>
<feature type="domain" description="Transposase-associated" evidence="1">
    <location>
        <begin position="3"/>
        <end position="73"/>
    </location>
</feature>
<reference evidence="2" key="1">
    <citation type="journal article" date="2021" name="Nat. Commun.">
        <title>Genomic analyses provide insights into spinach domestication and the genetic basis of agronomic traits.</title>
        <authorList>
            <person name="Cai X."/>
            <person name="Sun X."/>
            <person name="Xu C."/>
            <person name="Sun H."/>
            <person name="Wang X."/>
            <person name="Ge C."/>
            <person name="Zhang Z."/>
            <person name="Wang Q."/>
            <person name="Fei Z."/>
            <person name="Jiao C."/>
            <person name="Wang Q."/>
        </authorList>
    </citation>
    <scope>NUCLEOTIDE SEQUENCE [LARGE SCALE GENOMIC DNA]</scope>
    <source>
        <strain evidence="2">cv. Varoflay</strain>
    </source>
</reference>